<comment type="caution">
    <text evidence="3">The sequence shown here is derived from an EMBL/GenBank/DDBJ whole genome shotgun (WGS) entry which is preliminary data.</text>
</comment>
<evidence type="ECO:0000256" key="2">
    <source>
        <dbReference type="SAM" id="Phobius"/>
    </source>
</evidence>
<dbReference type="Proteomes" id="UP001595909">
    <property type="component" value="Unassembled WGS sequence"/>
</dbReference>
<sequence>MSDTTRNETVATDDPPVGDGEAGTGTDSTTATESATPADSTPDEDADTPAAAVDDDDSGNSDDDLTDEDDDEDDDEPAGRPMGLVIALGAVAALAVVALAVTALLYPGFLVKPGSPDARATEMTTALANKDAAALESLSCHDQQGLSSNPFPPDVMSIVQSATPSGPAELKLDTQARAPVDIVVSAGGQTQTLPADLVLAVTDGNWCMTGVSQRG</sequence>
<keyword evidence="2" id="KW-1133">Transmembrane helix</keyword>
<evidence type="ECO:0000313" key="4">
    <source>
        <dbReference type="Proteomes" id="UP001595909"/>
    </source>
</evidence>
<keyword evidence="2" id="KW-0812">Transmembrane</keyword>
<protein>
    <submittedName>
        <fullName evidence="3">Uncharacterized protein</fullName>
    </submittedName>
</protein>
<feature type="compositionally biased region" description="Acidic residues" evidence="1">
    <location>
        <begin position="41"/>
        <end position="76"/>
    </location>
</feature>
<dbReference type="EMBL" id="JBHSIM010000029">
    <property type="protein sequence ID" value="MFC4833573.1"/>
    <property type="molecule type" value="Genomic_DNA"/>
</dbReference>
<dbReference type="RefSeq" id="WP_274191611.1">
    <property type="nucleotide sequence ID" value="NZ_BAABHN010000029.1"/>
</dbReference>
<keyword evidence="4" id="KW-1185">Reference proteome</keyword>
<proteinExistence type="predicted"/>
<feature type="compositionally biased region" description="Polar residues" evidence="1">
    <location>
        <begin position="25"/>
        <end position="34"/>
    </location>
</feature>
<feature type="region of interest" description="Disordered" evidence="1">
    <location>
        <begin position="1"/>
        <end position="80"/>
    </location>
</feature>
<evidence type="ECO:0000313" key="3">
    <source>
        <dbReference type="EMBL" id="MFC4833573.1"/>
    </source>
</evidence>
<reference evidence="4" key="1">
    <citation type="journal article" date="2019" name="Int. J. Syst. Evol. Microbiol.">
        <title>The Global Catalogue of Microorganisms (GCM) 10K type strain sequencing project: providing services to taxonomists for standard genome sequencing and annotation.</title>
        <authorList>
            <consortium name="The Broad Institute Genomics Platform"/>
            <consortium name="The Broad Institute Genome Sequencing Center for Infectious Disease"/>
            <person name="Wu L."/>
            <person name="Ma J."/>
        </authorList>
    </citation>
    <scope>NUCLEOTIDE SEQUENCE [LARGE SCALE GENOMIC DNA]</scope>
    <source>
        <strain evidence="4">CCUG 50347</strain>
    </source>
</reference>
<gene>
    <name evidence="3" type="ORF">ACFPEL_14260</name>
</gene>
<name>A0ABV9RIH3_9PSEU</name>
<keyword evidence="2" id="KW-0472">Membrane</keyword>
<feature type="compositionally biased region" description="Polar residues" evidence="1">
    <location>
        <begin position="1"/>
        <end position="10"/>
    </location>
</feature>
<feature type="transmembrane region" description="Helical" evidence="2">
    <location>
        <begin position="84"/>
        <end position="106"/>
    </location>
</feature>
<evidence type="ECO:0000256" key="1">
    <source>
        <dbReference type="SAM" id="MobiDB-lite"/>
    </source>
</evidence>
<accession>A0ABV9RIH3</accession>
<organism evidence="3 4">
    <name type="scientific">Actinomycetospora chibensis</name>
    <dbReference type="NCBI Taxonomy" id="663606"/>
    <lineage>
        <taxon>Bacteria</taxon>
        <taxon>Bacillati</taxon>
        <taxon>Actinomycetota</taxon>
        <taxon>Actinomycetes</taxon>
        <taxon>Pseudonocardiales</taxon>
        <taxon>Pseudonocardiaceae</taxon>
        <taxon>Actinomycetospora</taxon>
    </lineage>
</organism>